<dbReference type="Pfam" id="PF05212">
    <property type="entry name" value="DUF707"/>
    <property type="match status" value="1"/>
</dbReference>
<name>A0A385JNF8_9GAMM</name>
<dbReference type="EMBL" id="KY710724">
    <property type="protein sequence ID" value="AXY99900.1"/>
    <property type="molecule type" value="Genomic_DNA"/>
</dbReference>
<proteinExistence type="predicted"/>
<protein>
    <submittedName>
        <fullName evidence="1">WemA</fullName>
    </submittedName>
</protein>
<dbReference type="PANTHER" id="PTHR31210:SF43">
    <property type="entry name" value="STORAGE PROTEIN-RELATED"/>
    <property type="match status" value="1"/>
</dbReference>
<accession>A0A385JNF8</accession>
<dbReference type="InterPro" id="IPR029044">
    <property type="entry name" value="Nucleotide-diphossugar_trans"/>
</dbReference>
<dbReference type="SUPFAM" id="SSF53448">
    <property type="entry name" value="Nucleotide-diphospho-sugar transferases"/>
    <property type="match status" value="1"/>
</dbReference>
<dbReference type="InterPro" id="IPR007877">
    <property type="entry name" value="DUF707"/>
</dbReference>
<evidence type="ECO:0000313" key="1">
    <source>
        <dbReference type="EMBL" id="AXY99900.1"/>
    </source>
</evidence>
<reference evidence="1" key="1">
    <citation type="journal article" date="2017" name="PLoS ONE">
        <title>Genetic diversity of the O antigens of Proteus species and the development of a suspension array for molecular serotyping.</title>
        <authorList>
            <person name="Yu X."/>
            <person name="Torzewska A."/>
            <person name="Zhang X."/>
            <person name="Yin Z."/>
            <person name="Drzewiecka D."/>
            <person name="Cao H."/>
            <person name="Liu B."/>
            <person name="Knirel Y.A."/>
            <person name="Rozalski A."/>
            <person name="Wang L."/>
        </authorList>
    </citation>
    <scope>NUCLEOTIDE SEQUENCE</scope>
    <source>
        <strain evidence="1">G2652</strain>
    </source>
</reference>
<dbReference type="AlphaFoldDB" id="A0A385JNF8"/>
<dbReference type="PANTHER" id="PTHR31210">
    <property type="entry name" value="OS06G0731900 PROTEIN"/>
    <property type="match status" value="1"/>
</dbReference>
<organism evidence="1">
    <name type="scientific">Proteus genomosp. 4</name>
    <dbReference type="NCBI Taxonomy" id="1311818"/>
    <lineage>
        <taxon>Bacteria</taxon>
        <taxon>Pseudomonadati</taxon>
        <taxon>Pseudomonadota</taxon>
        <taxon>Gammaproteobacteria</taxon>
        <taxon>Enterobacterales</taxon>
        <taxon>Morganellaceae</taxon>
        <taxon>Proteus</taxon>
    </lineage>
</organism>
<sequence>MSKYLVVIRCGDNSLHKNWVNDDSRFDVILSYFGDSIPYPLDNIKYVHHFKGSKWEGLYDLFHNHQDLWKDYDYVWLPDDDLDSTTENINSFFELAQKYQFDLCQPALTTNSYFSHKNLLQNDDLIYRETNFVEVMAPCFSKRIFLKAYQTFNENKSGWGLDFYWPVLFKKENIKLGVIDSTPIHHTRPVGIAGHGSNDKNLSPLKELHQLLEKYSLKMPEFITSSILTKKGKVINKGSLKYFLRTLTKKDKIC</sequence>